<protein>
    <submittedName>
        <fullName evidence="1">Uncharacterized protein</fullName>
    </submittedName>
</protein>
<dbReference type="Gene3D" id="3.40.50.11710">
    <property type="entry name" value="Cyclodipeptide synthase"/>
    <property type="match status" value="1"/>
</dbReference>
<dbReference type="GO" id="GO:0016755">
    <property type="term" value="F:aminoacyltransferase activity"/>
    <property type="evidence" value="ECO:0007669"/>
    <property type="project" value="InterPro"/>
</dbReference>
<organism evidence="1 2">
    <name type="scientific">Legionella oakridgensis</name>
    <dbReference type="NCBI Taxonomy" id="29423"/>
    <lineage>
        <taxon>Bacteria</taxon>
        <taxon>Pseudomonadati</taxon>
        <taxon>Pseudomonadota</taxon>
        <taxon>Gammaproteobacteria</taxon>
        <taxon>Legionellales</taxon>
        <taxon>Legionellaceae</taxon>
        <taxon>Legionella</taxon>
    </lineage>
</organism>
<dbReference type="InterPro" id="IPR038622">
    <property type="entry name" value="CDPS_sf"/>
</dbReference>
<comment type="caution">
    <text evidence="1">The sequence shown here is derived from an EMBL/GenBank/DDBJ whole genome shotgun (WGS) entry which is preliminary data.</text>
</comment>
<dbReference type="AlphaFoldDB" id="A0A0W0X288"/>
<evidence type="ECO:0000313" key="2">
    <source>
        <dbReference type="Proteomes" id="UP000054858"/>
    </source>
</evidence>
<dbReference type="PATRIC" id="fig|29423.5.peg.1224"/>
<dbReference type="Proteomes" id="UP000054858">
    <property type="component" value="Unassembled WGS sequence"/>
</dbReference>
<proteinExistence type="predicted"/>
<evidence type="ECO:0000313" key="1">
    <source>
        <dbReference type="EMBL" id="KTD38683.1"/>
    </source>
</evidence>
<gene>
    <name evidence="1" type="ORF">Loak_1171</name>
</gene>
<name>A0A0W0X288_9GAMM</name>
<accession>A0A0W0X288</accession>
<sequence length="359" mass="41622">MAKVRGSKDGKIIKASFKGQAKSLFPTLKQTKLLVLLSIIGNEFCSGNYLRSIIQTATFTHEFTTFLIADEVYWHNLRRDFSKEEELALKRKAIEMGADYFERNLEHFLFPLGITKEAFNEQHADKSIHKKLSILNDLAMKHSNYEVILWNDWLNKNHEFQSIKKPLIDLFEKEKSLKKSIEQMASNFASRHQTDDKPYDLLMKRSCSYLVEETPGVIWIAASLGYHFIGYPGEMIKPFKAAKEYFIRETDDLAVNEFGIYVDEPKLLVNWLEITFQRCREKQEKSSIAEDHAYSITSEILKGVTQGIFSLEIDSVSKVKMLVDVIEEYQSRKANVLENVQKEHQEMTNPGFDIQKINI</sequence>
<dbReference type="RefSeq" id="WP_025386288.1">
    <property type="nucleotide sequence ID" value="NZ_KV441803.1"/>
</dbReference>
<dbReference type="EMBL" id="LNYP01000024">
    <property type="protein sequence ID" value="KTD38683.1"/>
    <property type="molecule type" value="Genomic_DNA"/>
</dbReference>
<reference evidence="1 2" key="1">
    <citation type="submission" date="2015-11" db="EMBL/GenBank/DDBJ databases">
        <title>Genomic analysis of 38 Legionella species identifies large and diverse effector repertoires.</title>
        <authorList>
            <person name="Burstein D."/>
            <person name="Amaro F."/>
            <person name="Zusman T."/>
            <person name="Lifshitz Z."/>
            <person name="Cohen O."/>
            <person name="Gilbert J.A."/>
            <person name="Pupko T."/>
            <person name="Shuman H.A."/>
            <person name="Segal G."/>
        </authorList>
    </citation>
    <scope>NUCLEOTIDE SEQUENCE [LARGE SCALE GENOMIC DNA]</scope>
    <source>
        <strain evidence="1 2">Oak Ridge-10</strain>
    </source>
</reference>